<accession>A0AC34QB19</accession>
<proteinExistence type="predicted"/>
<dbReference type="WBParaSite" id="JU765_v2.g14644.t1">
    <property type="protein sequence ID" value="JU765_v2.g14644.t1"/>
    <property type="gene ID" value="JU765_v2.g14644"/>
</dbReference>
<protein>
    <submittedName>
        <fullName evidence="2">Uncharacterized protein</fullName>
    </submittedName>
</protein>
<dbReference type="Proteomes" id="UP000887576">
    <property type="component" value="Unplaced"/>
</dbReference>
<sequence length="88" mass="10131">MADFSMGSAITSYFVEDPEAARIRKECDRRALLDAILHLHNRYGKKHLVLPRGVENADEQVDLKAARELDWSTSWSINRCLEDRSDNL</sequence>
<organism evidence="1 2">
    <name type="scientific">Panagrolaimus sp. JU765</name>
    <dbReference type="NCBI Taxonomy" id="591449"/>
    <lineage>
        <taxon>Eukaryota</taxon>
        <taxon>Metazoa</taxon>
        <taxon>Ecdysozoa</taxon>
        <taxon>Nematoda</taxon>
        <taxon>Chromadorea</taxon>
        <taxon>Rhabditida</taxon>
        <taxon>Tylenchina</taxon>
        <taxon>Panagrolaimomorpha</taxon>
        <taxon>Panagrolaimoidea</taxon>
        <taxon>Panagrolaimidae</taxon>
        <taxon>Panagrolaimus</taxon>
    </lineage>
</organism>
<reference evidence="2" key="1">
    <citation type="submission" date="2022-11" db="UniProtKB">
        <authorList>
            <consortium name="WormBaseParasite"/>
        </authorList>
    </citation>
    <scope>IDENTIFICATION</scope>
</reference>
<evidence type="ECO:0000313" key="2">
    <source>
        <dbReference type="WBParaSite" id="JU765_v2.g14644.t1"/>
    </source>
</evidence>
<name>A0AC34QB19_9BILA</name>
<evidence type="ECO:0000313" key="1">
    <source>
        <dbReference type="Proteomes" id="UP000887576"/>
    </source>
</evidence>